<gene>
    <name evidence="2" type="ORF">Q3M24_04495</name>
</gene>
<reference evidence="2" key="2">
    <citation type="submission" date="2024-06" db="EMBL/GenBank/DDBJ databases">
        <authorList>
            <person name="Plum-Jensen L.E."/>
            <person name="Schramm A."/>
            <person name="Marshall I.P.G."/>
        </authorList>
    </citation>
    <scope>NUCLEOTIDE SEQUENCE</scope>
    <source>
        <strain evidence="2">Rat1</strain>
    </source>
</reference>
<dbReference type="EMBL" id="CP159373">
    <property type="protein sequence ID" value="XCN74022.1"/>
    <property type="molecule type" value="Genomic_DNA"/>
</dbReference>
<keyword evidence="1" id="KW-1133">Transmembrane helix</keyword>
<organism evidence="2">
    <name type="scientific">Candidatus Electrothrix aestuarii</name>
    <dbReference type="NCBI Taxonomy" id="3062594"/>
    <lineage>
        <taxon>Bacteria</taxon>
        <taxon>Pseudomonadati</taxon>
        <taxon>Thermodesulfobacteriota</taxon>
        <taxon>Desulfobulbia</taxon>
        <taxon>Desulfobulbales</taxon>
        <taxon>Desulfobulbaceae</taxon>
        <taxon>Candidatus Electrothrix</taxon>
    </lineage>
</organism>
<dbReference type="AlphaFoldDB" id="A0AAU8LXV5"/>
<protein>
    <submittedName>
        <fullName evidence="2">Glycosyltransferase</fullName>
    </submittedName>
</protein>
<reference evidence="2" key="1">
    <citation type="journal article" date="2024" name="Syst. Appl. Microbiol.">
        <title>First single-strain enrichments of Electrothrix cable bacteria, description of E. aestuarii sp. nov. and E. rattekaaiensis sp. nov., and proposal of a cable bacteria taxonomy following the rules of the SeqCode.</title>
        <authorList>
            <person name="Plum-Jensen L.E."/>
            <person name="Schramm A."/>
            <person name="Marshall I.P.G."/>
        </authorList>
    </citation>
    <scope>NUCLEOTIDE SEQUENCE</scope>
    <source>
        <strain evidence="2">Rat1</strain>
    </source>
</reference>
<sequence length="246" mass="28882">MKQTVPLDCWAFFDKIYCISLLEREDRRAAARKAFITVGLLERVEFVLVKKHPVSPEQGIFESHLICLRKGLQEKARTMLLFEDDVFFQRFDPSALHKACTSLKKKDRWQALFLGCISNGSWRTKDRHLAQIRYRCLSHAYAVHHSFAKQLIQEEWQGIPYDMLLQQYNREQHTENFYALYPLCAFQGLESTDNQTLRIDQARRLLGGLPFIQKMNELYQNHKVPLLLSHALTLLLLALLIFSRNK</sequence>
<keyword evidence="1" id="KW-0812">Transmembrane</keyword>
<accession>A0AAU8LXV5</accession>
<evidence type="ECO:0000313" key="2">
    <source>
        <dbReference type="EMBL" id="XCN74022.1"/>
    </source>
</evidence>
<evidence type="ECO:0000256" key="1">
    <source>
        <dbReference type="SAM" id="Phobius"/>
    </source>
</evidence>
<name>A0AAU8LXV5_9BACT</name>
<dbReference type="KEGG" id="eaj:Q3M24_04495"/>
<feature type="transmembrane region" description="Helical" evidence="1">
    <location>
        <begin position="224"/>
        <end position="242"/>
    </location>
</feature>
<proteinExistence type="predicted"/>
<keyword evidence="1" id="KW-0472">Membrane</keyword>